<dbReference type="GO" id="GO:0005886">
    <property type="term" value="C:plasma membrane"/>
    <property type="evidence" value="ECO:0007669"/>
    <property type="project" value="TreeGrafter"/>
</dbReference>
<dbReference type="RefSeq" id="WP_133283162.1">
    <property type="nucleotide sequence ID" value="NZ_SMSI01000001.1"/>
</dbReference>
<dbReference type="GO" id="GO:0032259">
    <property type="term" value="P:methylation"/>
    <property type="evidence" value="ECO:0007669"/>
    <property type="project" value="UniProtKB-KW"/>
</dbReference>
<dbReference type="EMBL" id="SMSI01000001">
    <property type="protein sequence ID" value="TDH38327.1"/>
    <property type="molecule type" value="Genomic_DNA"/>
</dbReference>
<dbReference type="GO" id="GO:0008610">
    <property type="term" value="P:lipid biosynthetic process"/>
    <property type="evidence" value="ECO:0007669"/>
    <property type="project" value="InterPro"/>
</dbReference>
<name>A0A4R5PP11_9HYPH</name>
<evidence type="ECO:0000256" key="2">
    <source>
        <dbReference type="ARBA" id="ARBA00022679"/>
    </source>
</evidence>
<dbReference type="InterPro" id="IPR029063">
    <property type="entry name" value="SAM-dependent_MTases_sf"/>
</dbReference>
<dbReference type="PANTHER" id="PTHR40048">
    <property type="entry name" value="RHAMNOSYL O-METHYLTRANSFERASE"/>
    <property type="match status" value="1"/>
</dbReference>
<dbReference type="InterPro" id="IPR007072">
    <property type="entry name" value="RNMT_CmcI"/>
</dbReference>
<dbReference type="GO" id="GO:0071770">
    <property type="term" value="P:DIM/DIP cell wall layer assembly"/>
    <property type="evidence" value="ECO:0007669"/>
    <property type="project" value="TreeGrafter"/>
</dbReference>
<dbReference type="GO" id="GO:0008168">
    <property type="term" value="F:methyltransferase activity"/>
    <property type="evidence" value="ECO:0007669"/>
    <property type="project" value="UniProtKB-KW"/>
</dbReference>
<evidence type="ECO:0000313" key="3">
    <source>
        <dbReference type="EMBL" id="TDH38327.1"/>
    </source>
</evidence>
<gene>
    <name evidence="3" type="ORF">E2A64_04220</name>
</gene>
<dbReference type="Pfam" id="PF04989">
    <property type="entry name" value="RMNT_CmcI"/>
    <property type="match status" value="1"/>
</dbReference>
<dbReference type="Gene3D" id="3.40.50.150">
    <property type="entry name" value="Vaccinia Virus protein VP39"/>
    <property type="match status" value="1"/>
</dbReference>
<evidence type="ECO:0000256" key="1">
    <source>
        <dbReference type="ARBA" id="ARBA00022603"/>
    </source>
</evidence>
<accession>A0A4R5PP11</accession>
<dbReference type="PANTHER" id="PTHR40048:SF1">
    <property type="entry name" value="RHAMNOSYL O-METHYLTRANSFERASE"/>
    <property type="match status" value="1"/>
</dbReference>
<dbReference type="Proteomes" id="UP000295131">
    <property type="component" value="Unassembled WGS sequence"/>
</dbReference>
<keyword evidence="2" id="KW-0808">Transferase</keyword>
<keyword evidence="1" id="KW-0489">Methyltransferase</keyword>
<sequence>MKDDRAEFSEQARRDAIALGQDDALNRDGLHLMREAGKHRFTYLWSWLGVPIIQVPSDVVAMQEIIWETRPDIIIETGIARGGSAIFFASMMQLLGRGTVIGVDIDIRAHNRDSIESHPLGHRVRLIEGSSTDPEIVSTVRSMIEPGAKVMVILDSDHSYEHVKNELAAYAPLVTEGQFMIVADTGLAIETDNFTPPHGWGNGNDPMAAMDEFLQGSDRFEIDPVYNGKMLMTSSPRGYLRCVK</sequence>
<evidence type="ECO:0000313" key="4">
    <source>
        <dbReference type="Proteomes" id="UP000295131"/>
    </source>
</evidence>
<comment type="caution">
    <text evidence="3">The sequence shown here is derived from an EMBL/GenBank/DDBJ whole genome shotgun (WGS) entry which is preliminary data.</text>
</comment>
<organism evidence="3 4">
    <name type="scientific">Pseudohoeflea suaedae</name>
    <dbReference type="NCBI Taxonomy" id="877384"/>
    <lineage>
        <taxon>Bacteria</taxon>
        <taxon>Pseudomonadati</taxon>
        <taxon>Pseudomonadota</taxon>
        <taxon>Alphaproteobacteria</taxon>
        <taxon>Hyphomicrobiales</taxon>
        <taxon>Rhizobiaceae</taxon>
        <taxon>Pseudohoeflea</taxon>
    </lineage>
</organism>
<dbReference type="OrthoDB" id="189417at2"/>
<proteinExistence type="predicted"/>
<reference evidence="3 4" key="1">
    <citation type="journal article" date="2013" name="Int. J. Syst. Evol. Microbiol.">
        <title>Hoeflea suaedae sp. nov., an endophytic bacterium isolated from the root of the halophyte Suaeda maritima.</title>
        <authorList>
            <person name="Chung E.J."/>
            <person name="Park J.A."/>
            <person name="Pramanik P."/>
            <person name="Bibi F."/>
            <person name="Jeon C.O."/>
            <person name="Chung Y.R."/>
        </authorList>
    </citation>
    <scope>NUCLEOTIDE SEQUENCE [LARGE SCALE GENOMIC DNA]</scope>
    <source>
        <strain evidence="3 4">YC6898</strain>
    </source>
</reference>
<protein>
    <submittedName>
        <fullName evidence="3">Cephalosporin hydroxylase</fullName>
    </submittedName>
</protein>
<dbReference type="SUPFAM" id="SSF53335">
    <property type="entry name" value="S-adenosyl-L-methionine-dependent methyltransferases"/>
    <property type="match status" value="1"/>
</dbReference>
<keyword evidence="4" id="KW-1185">Reference proteome</keyword>
<dbReference type="AlphaFoldDB" id="A0A4R5PP11"/>